<protein>
    <submittedName>
        <fullName evidence="2">Uncharacterized protein</fullName>
    </submittedName>
</protein>
<comment type="caution">
    <text evidence="2">The sequence shown here is derived from an EMBL/GenBank/DDBJ whole genome shotgun (WGS) entry which is preliminary data.</text>
</comment>
<keyword evidence="1" id="KW-0472">Membrane</keyword>
<organism evidence="2 3">
    <name type="scientific">Puniceibacterium antarcticum</name>
    <dbReference type="NCBI Taxonomy" id="1206336"/>
    <lineage>
        <taxon>Bacteria</taxon>
        <taxon>Pseudomonadati</taxon>
        <taxon>Pseudomonadota</taxon>
        <taxon>Alphaproteobacteria</taxon>
        <taxon>Rhodobacterales</taxon>
        <taxon>Paracoccaceae</taxon>
        <taxon>Puniceibacterium</taxon>
    </lineage>
</organism>
<keyword evidence="1" id="KW-1133">Transmembrane helix</keyword>
<dbReference type="Proteomes" id="UP000231259">
    <property type="component" value="Unassembled WGS sequence"/>
</dbReference>
<proteinExistence type="predicted"/>
<accession>A0A2G8RIR8</accession>
<keyword evidence="1" id="KW-0812">Transmembrane</keyword>
<dbReference type="AlphaFoldDB" id="A0A2G8RIR8"/>
<dbReference type="EMBL" id="AWWI01000037">
    <property type="protein sequence ID" value="PIL21457.1"/>
    <property type="molecule type" value="Genomic_DNA"/>
</dbReference>
<name>A0A2G8RIR8_9RHOB</name>
<feature type="transmembrane region" description="Helical" evidence="1">
    <location>
        <begin position="6"/>
        <end position="27"/>
    </location>
</feature>
<sequence length="35" mass="3953">MIGSDWIIVLLCLAALVAVVWLALTLVDDALRWWL</sequence>
<evidence type="ECO:0000313" key="3">
    <source>
        <dbReference type="Proteomes" id="UP000231259"/>
    </source>
</evidence>
<reference evidence="2 3" key="1">
    <citation type="submission" date="2013-09" db="EMBL/GenBank/DDBJ databases">
        <title>Genome sequencing of Phaeobacter antarcticus sp. nov. SM1211.</title>
        <authorList>
            <person name="Zhang X.-Y."/>
            <person name="Liu C."/>
            <person name="Chen X.-L."/>
            <person name="Xie B.-B."/>
            <person name="Qin Q.-L."/>
            <person name="Rong J.-C."/>
            <person name="Zhang Y.-Z."/>
        </authorList>
    </citation>
    <scope>NUCLEOTIDE SEQUENCE [LARGE SCALE GENOMIC DNA]</scope>
    <source>
        <strain evidence="2 3">SM1211</strain>
    </source>
</reference>
<evidence type="ECO:0000313" key="2">
    <source>
        <dbReference type="EMBL" id="PIL21457.1"/>
    </source>
</evidence>
<keyword evidence="3" id="KW-1185">Reference proteome</keyword>
<evidence type="ECO:0000256" key="1">
    <source>
        <dbReference type="SAM" id="Phobius"/>
    </source>
</evidence>
<gene>
    <name evidence="2" type="ORF">P775_04240</name>
</gene>